<dbReference type="InterPro" id="IPR047175">
    <property type="entry name" value="CotS-like"/>
</dbReference>
<organism evidence="1 2">
    <name type="scientific">Clostridium botulinum C/D str. DC5</name>
    <dbReference type="NCBI Taxonomy" id="1443128"/>
    <lineage>
        <taxon>Bacteria</taxon>
        <taxon>Bacillati</taxon>
        <taxon>Bacillota</taxon>
        <taxon>Clostridia</taxon>
        <taxon>Eubacteriales</taxon>
        <taxon>Clostridiaceae</taxon>
        <taxon>Clostridium</taxon>
    </lineage>
</organism>
<comment type="caution">
    <text evidence="1">The sequence shown here is derived from an EMBL/GenBank/DDBJ whole genome shotgun (WGS) entry which is preliminary data.</text>
</comment>
<evidence type="ECO:0000313" key="1">
    <source>
        <dbReference type="EMBL" id="KGM99448.1"/>
    </source>
</evidence>
<dbReference type="PANTHER" id="PTHR39179">
    <property type="entry name" value="SPORE COAT PROTEIN I"/>
    <property type="match status" value="1"/>
</dbReference>
<gene>
    <name evidence="1" type="ORF">Z955_07760</name>
</gene>
<dbReference type="GO" id="GO:0042601">
    <property type="term" value="C:endospore-forming forespore"/>
    <property type="evidence" value="ECO:0007669"/>
    <property type="project" value="TreeGrafter"/>
</dbReference>
<name>A0A0A0IFW8_CLOBO</name>
<keyword evidence="1" id="KW-0167">Capsid protein</keyword>
<sequence>MTDISKELFLNYMEKKGVVQREFQEEILIKDCELEDSIINQLHIISEFHKRSMGYNDYIGHRLEDKRGRTIEQYKVYLKRVKREYKDIKENSPQNDFEKLLLQYGEDYLKKAERAIKVIYENGYLEIIKRSMNRNEVCLGNTYFNNLRKIKFIETLNLEKCFYDLVEIDAANFFRKLIRKKLELDYTGLVDKFCEFEKLDSKSNVFLKALISYPSEFMKCCSKYIINSKYMIYDNNLDIDKSKKKLKKAIACEANISM</sequence>
<reference evidence="1 2" key="1">
    <citation type="submission" date="2014-01" db="EMBL/GenBank/DDBJ databases">
        <title>Plasmidome dynamics in the species complex Clostridium novyi sensu lato converts strains of independent lineages into distinctly different pathogens.</title>
        <authorList>
            <person name="Skarin H."/>
            <person name="Segerman B."/>
        </authorList>
    </citation>
    <scope>NUCLEOTIDE SEQUENCE [LARGE SCALE GENOMIC DNA]</scope>
    <source>
        <strain evidence="1 2">DC5</strain>
    </source>
</reference>
<keyword evidence="1" id="KW-0946">Virion</keyword>
<protein>
    <submittedName>
        <fullName evidence="1">Spore coat protein</fullName>
    </submittedName>
</protein>
<accession>A0A0A0IFW8</accession>
<evidence type="ECO:0000313" key="2">
    <source>
        <dbReference type="Proteomes" id="UP000030014"/>
    </source>
</evidence>
<dbReference type="Proteomes" id="UP000030014">
    <property type="component" value="Unassembled WGS sequence"/>
</dbReference>
<dbReference type="PANTHER" id="PTHR39179:SF1">
    <property type="entry name" value="SPORE COAT PROTEIN I"/>
    <property type="match status" value="1"/>
</dbReference>
<dbReference type="AlphaFoldDB" id="A0A0A0IFW8"/>
<dbReference type="Gene3D" id="3.90.1200.10">
    <property type="match status" value="1"/>
</dbReference>
<dbReference type="EMBL" id="JDRY01000034">
    <property type="protein sequence ID" value="KGM99448.1"/>
    <property type="molecule type" value="Genomic_DNA"/>
</dbReference>
<proteinExistence type="predicted"/>